<dbReference type="InterPro" id="IPR008266">
    <property type="entry name" value="Tyr_kinase_AS"/>
</dbReference>
<evidence type="ECO:0000313" key="4">
    <source>
        <dbReference type="Proteomes" id="UP000053257"/>
    </source>
</evidence>
<dbReference type="AlphaFoldDB" id="A0A0C3PBG0"/>
<feature type="region of interest" description="Disordered" evidence="1">
    <location>
        <begin position="742"/>
        <end position="770"/>
    </location>
</feature>
<feature type="region of interest" description="Disordered" evidence="1">
    <location>
        <begin position="377"/>
        <end position="398"/>
    </location>
</feature>
<dbReference type="PROSITE" id="PS00109">
    <property type="entry name" value="PROTEIN_KINASE_TYR"/>
    <property type="match status" value="1"/>
</dbReference>
<organism evidence="3 4">
    <name type="scientific">Phlebiopsis gigantea (strain 11061_1 CR5-6)</name>
    <name type="common">White-rot fungus</name>
    <name type="synonym">Peniophora gigantea</name>
    <dbReference type="NCBI Taxonomy" id="745531"/>
    <lineage>
        <taxon>Eukaryota</taxon>
        <taxon>Fungi</taxon>
        <taxon>Dikarya</taxon>
        <taxon>Basidiomycota</taxon>
        <taxon>Agaricomycotina</taxon>
        <taxon>Agaricomycetes</taxon>
        <taxon>Polyporales</taxon>
        <taxon>Phanerochaetaceae</taxon>
        <taxon>Phlebiopsis</taxon>
    </lineage>
</organism>
<dbReference type="PANTHER" id="PTHR38248">
    <property type="entry name" value="FUNK1 6"/>
    <property type="match status" value="1"/>
</dbReference>
<feature type="region of interest" description="Disordered" evidence="1">
    <location>
        <begin position="814"/>
        <end position="860"/>
    </location>
</feature>
<evidence type="ECO:0000313" key="3">
    <source>
        <dbReference type="EMBL" id="KIP02263.1"/>
    </source>
</evidence>
<dbReference type="SUPFAM" id="SSF56112">
    <property type="entry name" value="Protein kinase-like (PK-like)"/>
    <property type="match status" value="1"/>
</dbReference>
<evidence type="ECO:0000259" key="2">
    <source>
        <dbReference type="Pfam" id="PF17667"/>
    </source>
</evidence>
<protein>
    <recommendedName>
        <fullName evidence="2">Fungal-type protein kinase domain-containing protein</fullName>
    </recommendedName>
</protein>
<feature type="domain" description="Fungal-type protein kinase" evidence="2">
    <location>
        <begin position="208"/>
        <end position="292"/>
    </location>
</feature>
<dbReference type="EMBL" id="KN840688">
    <property type="protein sequence ID" value="KIP02263.1"/>
    <property type="molecule type" value="Genomic_DNA"/>
</dbReference>
<dbReference type="InterPro" id="IPR040976">
    <property type="entry name" value="Pkinase_fungal"/>
</dbReference>
<dbReference type="Gene3D" id="1.10.510.10">
    <property type="entry name" value="Transferase(Phosphotransferase) domain 1"/>
    <property type="match status" value="1"/>
</dbReference>
<feature type="domain" description="Fungal-type protein kinase" evidence="2">
    <location>
        <begin position="488"/>
        <end position="615"/>
    </location>
</feature>
<evidence type="ECO:0000256" key="1">
    <source>
        <dbReference type="SAM" id="MobiDB-lite"/>
    </source>
</evidence>
<reference evidence="3 4" key="1">
    <citation type="journal article" date="2014" name="PLoS Genet.">
        <title>Analysis of the Phlebiopsis gigantea genome, transcriptome and secretome provides insight into its pioneer colonization strategies of wood.</title>
        <authorList>
            <person name="Hori C."/>
            <person name="Ishida T."/>
            <person name="Igarashi K."/>
            <person name="Samejima M."/>
            <person name="Suzuki H."/>
            <person name="Master E."/>
            <person name="Ferreira P."/>
            <person name="Ruiz-Duenas F.J."/>
            <person name="Held B."/>
            <person name="Canessa P."/>
            <person name="Larrondo L.F."/>
            <person name="Schmoll M."/>
            <person name="Druzhinina I.S."/>
            <person name="Kubicek C.P."/>
            <person name="Gaskell J.A."/>
            <person name="Kersten P."/>
            <person name="St John F."/>
            <person name="Glasner J."/>
            <person name="Sabat G."/>
            <person name="Splinter BonDurant S."/>
            <person name="Syed K."/>
            <person name="Yadav J."/>
            <person name="Mgbeahuruike A.C."/>
            <person name="Kovalchuk A."/>
            <person name="Asiegbu F.O."/>
            <person name="Lackner G."/>
            <person name="Hoffmeister D."/>
            <person name="Rencoret J."/>
            <person name="Gutierrez A."/>
            <person name="Sun H."/>
            <person name="Lindquist E."/>
            <person name="Barry K."/>
            <person name="Riley R."/>
            <person name="Grigoriev I.V."/>
            <person name="Henrissat B."/>
            <person name="Kues U."/>
            <person name="Berka R.M."/>
            <person name="Martinez A.T."/>
            <person name="Covert S.F."/>
            <person name="Blanchette R.A."/>
            <person name="Cullen D."/>
        </authorList>
    </citation>
    <scope>NUCLEOTIDE SEQUENCE [LARGE SCALE GENOMIC DNA]</scope>
    <source>
        <strain evidence="3 4">11061_1 CR5-6</strain>
    </source>
</reference>
<feature type="compositionally biased region" description="Basic and acidic residues" evidence="1">
    <location>
        <begin position="388"/>
        <end position="398"/>
    </location>
</feature>
<dbReference type="InterPro" id="IPR011009">
    <property type="entry name" value="Kinase-like_dom_sf"/>
</dbReference>
<dbReference type="STRING" id="745531.A0A0C3PBG0"/>
<proteinExistence type="predicted"/>
<dbReference type="PANTHER" id="PTHR38248:SF2">
    <property type="entry name" value="FUNK1 11"/>
    <property type="match status" value="1"/>
</dbReference>
<keyword evidence="4" id="KW-1185">Reference proteome</keyword>
<gene>
    <name evidence="3" type="ORF">PHLGIDRAFT_96169</name>
</gene>
<sequence length="860" mass="95602">MANHYALVTDVASWFETCLPGPPVPQDILDDADATNIFRDVPKSKREDDYYPVLYEAFRKLLDGSGGKYFMPFTGHNPEENSNVSSADTRPDFCMYEKDGPGVDTFTIKTSPPKDNSNSAGQATTANGSDAGAEVQHETQTGSPMPTDTKNRPATDAKDKDISDPHQKTKALQARVAWPWITAFIEVKHDPLCLAYDVKKGSFIIPNTDDAKKTRSQIIKYVAEISLRQHRQFVLCALIIRERAFLMRWDRAGAIVAEPFDYVANPELLLRFLYRIAVAERPAQGYDPTATLASPDEIEQFKAYRDTYALKAKTQGQVTLLRYMDDILSPGNQRLHPIYKLICPDPDPFTALEPDQVAKESEGIAKAPASIHAATQTGLSQAANEAEDPAKDSNPRPEKTHAFLVGLPRHGTRSPTGRGGKGFVAYDLDRGRCSFLKDYWYPLSPSVHPETEVYKKLNANNVRYVATLLAGGDVGCPSALQETLTQEYLPEKQRPAVRRHHRFVVAEIGRPLETYDTGIELYDIVSCALRAHKDAWEMVHILHRDVSMGNILINVETDEGFLNDWDLCKYKDDLNKPASQHARSGTWPYMSAALLRFPRKPNEVADDLESFVYVISLAILRFHVHNLTQSGPSGNDALGIYVTGLYHAAQKTTDGYWIGGHDKLNRICTGNPGFSLVDETSNLSVLLERLWFLSQNHYANLNMADMEVRWGVGRVVEEPRDPAELGGGTASPFNRRQAVNRFEDDLDPPKDIPPLDFPKKSSRTPHPELGDFSSHAGIIGVFRSVRSGWYTIQDNTKTEDQFVGMVAYGPTHPARSIGGVRQSSRAVNSTDAGSVSKGVKRSSQAMGRSEVGSMSKRVRM</sequence>
<feature type="region of interest" description="Disordered" evidence="1">
    <location>
        <begin position="104"/>
        <end position="168"/>
    </location>
</feature>
<feature type="compositionally biased region" description="Polar residues" evidence="1">
    <location>
        <begin position="107"/>
        <end position="128"/>
    </location>
</feature>
<name>A0A0C3PBG0_PHLG1</name>
<feature type="compositionally biased region" description="Basic and acidic residues" evidence="1">
    <location>
        <begin position="149"/>
        <end position="167"/>
    </location>
</feature>
<dbReference type="GO" id="GO:0004672">
    <property type="term" value="F:protein kinase activity"/>
    <property type="evidence" value="ECO:0007669"/>
    <property type="project" value="InterPro"/>
</dbReference>
<dbReference type="HOGENOM" id="CLU_332628_0_0_1"/>
<dbReference type="OrthoDB" id="2791154at2759"/>
<feature type="compositionally biased region" description="Polar residues" evidence="1">
    <location>
        <begin position="138"/>
        <end position="148"/>
    </location>
</feature>
<dbReference type="Pfam" id="PF17667">
    <property type="entry name" value="Pkinase_fungal"/>
    <property type="match status" value="2"/>
</dbReference>
<accession>A0A0C3PBG0</accession>
<dbReference type="Proteomes" id="UP000053257">
    <property type="component" value="Unassembled WGS sequence"/>
</dbReference>
<feature type="compositionally biased region" description="Polar residues" evidence="1">
    <location>
        <begin position="821"/>
        <end position="833"/>
    </location>
</feature>